<protein>
    <recommendedName>
        <fullName evidence="3">Head-to-tail adaptor</fullName>
    </recommendedName>
</protein>
<proteinExistence type="predicted"/>
<dbReference type="EMBL" id="CP034593">
    <property type="protein sequence ID" value="AZQ77664.1"/>
    <property type="molecule type" value="Genomic_DNA"/>
</dbReference>
<evidence type="ECO:0000313" key="2">
    <source>
        <dbReference type="Proteomes" id="UP000280344"/>
    </source>
</evidence>
<evidence type="ECO:0000313" key="1">
    <source>
        <dbReference type="EMBL" id="AZQ77664.1"/>
    </source>
</evidence>
<organism evidence="1 2">
    <name type="scientific">Flaviflexus ciconiae</name>
    <dbReference type="NCBI Taxonomy" id="2496867"/>
    <lineage>
        <taxon>Bacteria</taxon>
        <taxon>Bacillati</taxon>
        <taxon>Actinomycetota</taxon>
        <taxon>Actinomycetes</taxon>
        <taxon>Actinomycetales</taxon>
        <taxon>Actinomycetaceae</taxon>
        <taxon>Flaviflexus</taxon>
    </lineage>
</organism>
<dbReference type="Proteomes" id="UP000280344">
    <property type="component" value="Chromosome"/>
</dbReference>
<dbReference type="OrthoDB" id="3730242at2"/>
<sequence>MTELLDKLELSSLVPELKDPWLSLFLDAANAGVARIAPHAAEDTGVAAEARLIVVRAIQRVFNTKAWVRSQSAGPFSISYVTNGYGLFDSNDKAELAALGPVLPGALPSGNFPEPGDYDRLFARPGKRWF</sequence>
<gene>
    <name evidence="1" type="ORF">EJ997_10250</name>
</gene>
<accession>A0A3S9PZ91</accession>
<evidence type="ECO:0008006" key="3">
    <source>
        <dbReference type="Google" id="ProtNLM"/>
    </source>
</evidence>
<reference evidence="1 2" key="1">
    <citation type="submission" date="2018-12" db="EMBL/GenBank/DDBJ databases">
        <title>Complete genome sequence of Flaviflexus sp. H23T48.</title>
        <authorList>
            <person name="Bae J.-W."/>
            <person name="Lee J.-Y."/>
        </authorList>
    </citation>
    <scope>NUCLEOTIDE SEQUENCE [LARGE SCALE GENOMIC DNA]</scope>
    <source>
        <strain evidence="1 2">H23T48</strain>
    </source>
</reference>
<keyword evidence="2" id="KW-1185">Reference proteome</keyword>
<dbReference type="RefSeq" id="WP_126704467.1">
    <property type="nucleotide sequence ID" value="NZ_CP034593.1"/>
</dbReference>
<name>A0A3S9PZ91_9ACTO</name>
<dbReference type="AlphaFoldDB" id="A0A3S9PZ91"/>
<dbReference type="KEGG" id="flh:EJ997_10250"/>